<dbReference type="EMBL" id="BQNB010017714">
    <property type="protein sequence ID" value="GJT66436.1"/>
    <property type="molecule type" value="Genomic_DNA"/>
</dbReference>
<accession>A0ABQ5HZE0</accession>
<dbReference type="Proteomes" id="UP001151760">
    <property type="component" value="Unassembled WGS sequence"/>
</dbReference>
<gene>
    <name evidence="2" type="ORF">Tco_1017916</name>
    <name evidence="3" type="ORF">Tco_1082061</name>
</gene>
<reference evidence="3" key="2">
    <citation type="submission" date="2022-01" db="EMBL/GenBank/DDBJ databases">
        <authorList>
            <person name="Yamashiro T."/>
            <person name="Shiraishi A."/>
            <person name="Satake H."/>
            <person name="Nakayama K."/>
        </authorList>
    </citation>
    <scope>NUCLEOTIDE SEQUENCE</scope>
</reference>
<evidence type="ECO:0000313" key="4">
    <source>
        <dbReference type="Proteomes" id="UP001151760"/>
    </source>
</evidence>
<organism evidence="3 4">
    <name type="scientific">Tanacetum coccineum</name>
    <dbReference type="NCBI Taxonomy" id="301880"/>
    <lineage>
        <taxon>Eukaryota</taxon>
        <taxon>Viridiplantae</taxon>
        <taxon>Streptophyta</taxon>
        <taxon>Embryophyta</taxon>
        <taxon>Tracheophyta</taxon>
        <taxon>Spermatophyta</taxon>
        <taxon>Magnoliopsida</taxon>
        <taxon>eudicotyledons</taxon>
        <taxon>Gunneridae</taxon>
        <taxon>Pentapetalae</taxon>
        <taxon>asterids</taxon>
        <taxon>campanulids</taxon>
        <taxon>Asterales</taxon>
        <taxon>Asteraceae</taxon>
        <taxon>Asteroideae</taxon>
        <taxon>Anthemideae</taxon>
        <taxon>Anthemidinae</taxon>
        <taxon>Tanacetum</taxon>
    </lineage>
</organism>
<feature type="compositionally biased region" description="Polar residues" evidence="1">
    <location>
        <begin position="215"/>
        <end position="224"/>
    </location>
</feature>
<proteinExistence type="predicted"/>
<name>A0ABQ5HZE0_9ASTR</name>
<evidence type="ECO:0000256" key="1">
    <source>
        <dbReference type="SAM" id="MobiDB-lite"/>
    </source>
</evidence>
<evidence type="ECO:0008006" key="5">
    <source>
        <dbReference type="Google" id="ProtNLM"/>
    </source>
</evidence>
<feature type="region of interest" description="Disordered" evidence="1">
    <location>
        <begin position="209"/>
        <end position="272"/>
    </location>
</feature>
<protein>
    <recommendedName>
        <fullName evidence="5">Reverse transcriptase domain-containing protein</fullName>
    </recommendedName>
</protein>
<evidence type="ECO:0000313" key="3">
    <source>
        <dbReference type="EMBL" id="GJT93216.1"/>
    </source>
</evidence>
<dbReference type="EMBL" id="BQNB010020182">
    <property type="protein sequence ID" value="GJT93216.1"/>
    <property type="molecule type" value="Genomic_DNA"/>
</dbReference>
<reference evidence="3" key="1">
    <citation type="journal article" date="2022" name="Int. J. Mol. Sci.">
        <title>Draft Genome of Tanacetum Coccineum: Genomic Comparison of Closely Related Tanacetum-Family Plants.</title>
        <authorList>
            <person name="Yamashiro T."/>
            <person name="Shiraishi A."/>
            <person name="Nakayama K."/>
            <person name="Satake H."/>
        </authorList>
    </citation>
    <scope>NUCLEOTIDE SEQUENCE</scope>
</reference>
<feature type="compositionally biased region" description="Basic and acidic residues" evidence="1">
    <location>
        <begin position="262"/>
        <end position="272"/>
    </location>
</feature>
<sequence length="272" mass="30472">MDDNRTMAQLLEAPTEGYEDAIVVPELTQTSLRTKHGLLNLVQNKQFFGHDKEDDNAHIPIISTRSLHDLKLPEHTRWNLDKSLRMAKIIETKSKVRNYTKANPLLLNENSTSPPVNQPPAYQAPVYQAPAPQTQVCEDRFDCYVKANDAVMRNVQNQGQNLQAQLNNLATSNQRLESITTRSGVAYQGPAIPSTLSSPPKVMNRDTEVTKDTMLPTNNGSTEDVQPPVIQVQSQNLTSKPDVDPDSAPMPNQRTSIPFPSRRNDERRPRKG</sequence>
<keyword evidence="4" id="KW-1185">Reference proteome</keyword>
<comment type="caution">
    <text evidence="3">The sequence shown here is derived from an EMBL/GenBank/DDBJ whole genome shotgun (WGS) entry which is preliminary data.</text>
</comment>
<evidence type="ECO:0000313" key="2">
    <source>
        <dbReference type="EMBL" id="GJT66436.1"/>
    </source>
</evidence>